<dbReference type="EMBL" id="WOAJ01000005">
    <property type="protein sequence ID" value="MUI59227.1"/>
    <property type="molecule type" value="Genomic_DNA"/>
</dbReference>
<protein>
    <submittedName>
        <fullName evidence="1">Uncharacterized protein</fullName>
    </submittedName>
</protein>
<gene>
    <name evidence="1" type="ORF">GNQ20_15595</name>
</gene>
<dbReference type="RefSeq" id="WP_070747357.1">
    <property type="nucleotide sequence ID" value="NZ_CAWOKN010000003.1"/>
</dbReference>
<comment type="caution">
    <text evidence="1">The sequence shown here is derived from an EMBL/GenBank/DDBJ whole genome shotgun (WGS) entry which is preliminary data.</text>
</comment>
<organism evidence="1">
    <name type="scientific">Pseudomonas aeruginosa</name>
    <dbReference type="NCBI Taxonomy" id="287"/>
    <lineage>
        <taxon>Bacteria</taxon>
        <taxon>Pseudomonadati</taxon>
        <taxon>Pseudomonadota</taxon>
        <taxon>Gammaproteobacteria</taxon>
        <taxon>Pseudomonadales</taxon>
        <taxon>Pseudomonadaceae</taxon>
        <taxon>Pseudomonas</taxon>
    </lineage>
</organism>
<dbReference type="Gene3D" id="3.90.1340.10">
    <property type="entry name" value="Phage tail collar domain"/>
    <property type="match status" value="1"/>
</dbReference>
<name>A0A6A9K198_PSEAI</name>
<reference evidence="1" key="1">
    <citation type="submission" date="2019-11" db="EMBL/GenBank/DDBJ databases">
        <title>Genomes of ocular Pseudomonas aeruginosa isolates.</title>
        <authorList>
            <person name="Khan M."/>
            <person name="Rice S.A."/>
            <person name="Willcox M.D.P."/>
            <person name="Stapleton F."/>
        </authorList>
    </citation>
    <scope>NUCLEOTIDE SEQUENCE</scope>
    <source>
        <strain evidence="1">PA206</strain>
    </source>
</reference>
<dbReference type="AlphaFoldDB" id="A0A6A9K198"/>
<proteinExistence type="predicted"/>
<sequence>MTQYKRPDEAVFASGAKPGELEAFPDIARGWGVAFEQTAGIPPMEWFNALFKRTDEAIRYLMQRGVAEWSATEDYPIGALVKSAGSLWSARQASIGQLPGSDSVYWLEYGSNTIGTYASVPTLLRERVIYVPPYGLMEWQTSQSGYRSQRCGEILLQAAPVAKAGTVKANGGTLSKKNYPGLWGWAVDMGLVVSAAAWAPGNLAYADLGGDSFRVPDLRGEFLRAFDDGRGVDAGRRFGEAQQATDIPVMTVARKESDPSTGVLVTPLLSSLKPDGNGLMPTNADGFKSGGSGPYLAAPLSASGTTWASTFTTRPRNCALLAVIFV</sequence>
<dbReference type="SUPFAM" id="SSF88874">
    <property type="entry name" value="Receptor-binding domain of short tail fibre protein gp12"/>
    <property type="match status" value="1"/>
</dbReference>
<evidence type="ECO:0000313" key="1">
    <source>
        <dbReference type="EMBL" id="MUI59227.1"/>
    </source>
</evidence>
<dbReference type="InterPro" id="IPR037053">
    <property type="entry name" value="Phage_tail_collar_dom_sf"/>
</dbReference>
<accession>A0A6A9K198</accession>